<dbReference type="EMBL" id="JANJYJ010000004">
    <property type="protein sequence ID" value="KAK3221038.1"/>
    <property type="molecule type" value="Genomic_DNA"/>
</dbReference>
<dbReference type="InterPro" id="IPR025558">
    <property type="entry name" value="DUF4283"/>
</dbReference>
<reference evidence="2" key="1">
    <citation type="journal article" date="2023" name="Plant J.">
        <title>Genome sequences and population genomics provide insights into the demographic history, inbreeding, and mutation load of two 'living fossil' tree species of Dipteronia.</title>
        <authorList>
            <person name="Feng Y."/>
            <person name="Comes H.P."/>
            <person name="Chen J."/>
            <person name="Zhu S."/>
            <person name="Lu R."/>
            <person name="Zhang X."/>
            <person name="Li P."/>
            <person name="Qiu J."/>
            <person name="Olsen K.M."/>
            <person name="Qiu Y."/>
        </authorList>
    </citation>
    <scope>NUCLEOTIDE SEQUENCE</scope>
    <source>
        <strain evidence="2">NBL</strain>
    </source>
</reference>
<gene>
    <name evidence="2" type="ORF">Dsin_015008</name>
</gene>
<name>A0AAE0AMZ9_9ROSI</name>
<evidence type="ECO:0000313" key="2">
    <source>
        <dbReference type="EMBL" id="KAK3221038.1"/>
    </source>
</evidence>
<dbReference type="AlphaFoldDB" id="A0AAE0AMZ9"/>
<accession>A0AAE0AMZ9</accession>
<dbReference type="Proteomes" id="UP001281410">
    <property type="component" value="Unassembled WGS sequence"/>
</dbReference>
<comment type="caution">
    <text evidence="2">The sequence shown here is derived from an EMBL/GenBank/DDBJ whole genome shotgun (WGS) entry which is preliminary data.</text>
</comment>
<organism evidence="2 3">
    <name type="scientific">Dipteronia sinensis</name>
    <dbReference type="NCBI Taxonomy" id="43782"/>
    <lineage>
        <taxon>Eukaryota</taxon>
        <taxon>Viridiplantae</taxon>
        <taxon>Streptophyta</taxon>
        <taxon>Embryophyta</taxon>
        <taxon>Tracheophyta</taxon>
        <taxon>Spermatophyta</taxon>
        <taxon>Magnoliopsida</taxon>
        <taxon>eudicotyledons</taxon>
        <taxon>Gunneridae</taxon>
        <taxon>Pentapetalae</taxon>
        <taxon>rosids</taxon>
        <taxon>malvids</taxon>
        <taxon>Sapindales</taxon>
        <taxon>Sapindaceae</taxon>
        <taxon>Hippocastanoideae</taxon>
        <taxon>Acereae</taxon>
        <taxon>Dipteronia</taxon>
    </lineage>
</organism>
<feature type="domain" description="DUF4283" evidence="1">
    <location>
        <begin position="34"/>
        <end position="109"/>
    </location>
</feature>
<keyword evidence="3" id="KW-1185">Reference proteome</keyword>
<proteinExistence type="predicted"/>
<protein>
    <recommendedName>
        <fullName evidence="1">DUF4283 domain-containing protein</fullName>
    </recommendedName>
</protein>
<dbReference type="Pfam" id="PF14111">
    <property type="entry name" value="DUF4283"/>
    <property type="match status" value="1"/>
</dbReference>
<evidence type="ECO:0000259" key="1">
    <source>
        <dbReference type="Pfam" id="PF14111"/>
    </source>
</evidence>
<evidence type="ECO:0000313" key="3">
    <source>
        <dbReference type="Proteomes" id="UP001281410"/>
    </source>
</evidence>
<sequence>MNAEEIVRLCDAFSIKEREGPTRTLDVSLKDRSENRLALCLVGKILKKKLVNRDVFIDVMNKVWRVNDGVEIDEPLEGNIFAFYFSNLEDRHRILKSGPWSFDRATIVFDKPAGIGEIHDLKFSFVLGSNS</sequence>